<organism evidence="7 8">
    <name type="scientific">Callorhinchus milii</name>
    <name type="common">Ghost shark</name>
    <dbReference type="NCBI Taxonomy" id="7868"/>
    <lineage>
        <taxon>Eukaryota</taxon>
        <taxon>Metazoa</taxon>
        <taxon>Chordata</taxon>
        <taxon>Craniata</taxon>
        <taxon>Vertebrata</taxon>
        <taxon>Chondrichthyes</taxon>
        <taxon>Holocephali</taxon>
        <taxon>Chimaeriformes</taxon>
        <taxon>Callorhinchidae</taxon>
        <taxon>Callorhinchus</taxon>
    </lineage>
</organism>
<dbReference type="PANTHER" id="PTHR44554">
    <property type="entry name" value="LRP2-BINDING PROTEIN"/>
    <property type="match status" value="1"/>
</dbReference>
<dbReference type="Proteomes" id="UP000314986">
    <property type="component" value="Unassembled WGS sequence"/>
</dbReference>
<keyword evidence="4" id="KW-0802">TPR repeat</keyword>
<comment type="function">
    <text evidence="5">May act as an adapter that regulates LRP2 function.</text>
</comment>
<evidence type="ECO:0000313" key="7">
    <source>
        <dbReference type="Ensembl" id="ENSCMIP00000034978.1"/>
    </source>
</evidence>
<gene>
    <name evidence="7" type="primary">LOC103178235</name>
</gene>
<comment type="subcellular location">
    <subcellularLocation>
        <location evidence="1">Cytoplasm</location>
    </subcellularLocation>
</comment>
<dbReference type="AlphaFoldDB" id="A0A4W3JA52"/>
<sequence>KLCVFILFSDLPPRTLTDFEKSEQILKQRTANGDPNASFLLGQLYFEEGLYKQAFQIFEKIKDTDFQALYQLGVMHYDGLGTIENTVKCMNIITQSDDPKAKYLKYPAWYNLGTAYFEGYGVQWSDEETERLWLLAADDGNPKASLKAQSSLGMFYCRPETLNLKKAFFWHSEACGNGSLESQGALGLLYLTGQGIPKDTKSAWECLKEASQRGNVYAQGHLVAFYYSRKMYTKAYKLARRVAGYVDIENIAKETNCLPSYIAKGIAMGCFYLARCLQLGLGIADDLEEAKIYYSKVRSRKC</sequence>
<dbReference type="Gene3D" id="1.25.40.10">
    <property type="entry name" value="Tetratricopeptide repeat domain"/>
    <property type="match status" value="1"/>
</dbReference>
<evidence type="ECO:0000256" key="4">
    <source>
        <dbReference type="ARBA" id="ARBA00022803"/>
    </source>
</evidence>
<dbReference type="InterPro" id="IPR006597">
    <property type="entry name" value="Sel1-like"/>
</dbReference>
<protein>
    <recommendedName>
        <fullName evidence="6">LRP2-binding protein</fullName>
    </recommendedName>
</protein>
<evidence type="ECO:0000256" key="1">
    <source>
        <dbReference type="ARBA" id="ARBA00004496"/>
    </source>
</evidence>
<name>A0A4W3JA52_CALMI</name>
<dbReference type="InterPro" id="IPR019734">
    <property type="entry name" value="TPR_rpt"/>
</dbReference>
<evidence type="ECO:0000256" key="3">
    <source>
        <dbReference type="ARBA" id="ARBA00022737"/>
    </source>
</evidence>
<reference evidence="8" key="1">
    <citation type="journal article" date="2006" name="Science">
        <title>Ancient noncoding elements conserved in the human genome.</title>
        <authorList>
            <person name="Venkatesh B."/>
            <person name="Kirkness E.F."/>
            <person name="Loh Y.H."/>
            <person name="Halpern A.L."/>
            <person name="Lee A.P."/>
            <person name="Johnson J."/>
            <person name="Dandona N."/>
            <person name="Viswanathan L.D."/>
            <person name="Tay A."/>
            <person name="Venter J.C."/>
            <person name="Strausberg R.L."/>
            <person name="Brenner S."/>
        </authorList>
    </citation>
    <scope>NUCLEOTIDE SEQUENCE [LARGE SCALE GENOMIC DNA]</scope>
</reference>
<dbReference type="STRING" id="7868.ENSCMIP00000034978"/>
<reference evidence="7" key="5">
    <citation type="submission" date="2025-09" db="UniProtKB">
        <authorList>
            <consortium name="Ensembl"/>
        </authorList>
    </citation>
    <scope>IDENTIFICATION</scope>
</reference>
<dbReference type="OMA" id="TDHYTHA"/>
<reference evidence="7" key="4">
    <citation type="submission" date="2025-08" db="UniProtKB">
        <authorList>
            <consortium name="Ensembl"/>
        </authorList>
    </citation>
    <scope>IDENTIFICATION</scope>
</reference>
<dbReference type="GO" id="GO:0005737">
    <property type="term" value="C:cytoplasm"/>
    <property type="evidence" value="ECO:0007669"/>
    <property type="project" value="UniProtKB-SubCell"/>
</dbReference>
<evidence type="ECO:0000256" key="2">
    <source>
        <dbReference type="ARBA" id="ARBA00022490"/>
    </source>
</evidence>
<dbReference type="Pfam" id="PF13174">
    <property type="entry name" value="TPR_6"/>
    <property type="match status" value="1"/>
</dbReference>
<evidence type="ECO:0000313" key="8">
    <source>
        <dbReference type="Proteomes" id="UP000314986"/>
    </source>
</evidence>
<dbReference type="SUPFAM" id="SSF81901">
    <property type="entry name" value="HCP-like"/>
    <property type="match status" value="1"/>
</dbReference>
<dbReference type="InParanoid" id="A0A4W3JA52"/>
<proteinExistence type="predicted"/>
<reference evidence="8" key="3">
    <citation type="journal article" date="2014" name="Nature">
        <title>Elephant shark genome provides unique insights into gnathostome evolution.</title>
        <authorList>
            <consortium name="International Elephant Shark Genome Sequencing Consortium"/>
            <person name="Venkatesh B."/>
            <person name="Lee A.P."/>
            <person name="Ravi V."/>
            <person name="Maurya A.K."/>
            <person name="Lian M.M."/>
            <person name="Swann J.B."/>
            <person name="Ohta Y."/>
            <person name="Flajnik M.F."/>
            <person name="Sutoh Y."/>
            <person name="Kasahara M."/>
            <person name="Hoon S."/>
            <person name="Gangu V."/>
            <person name="Roy S.W."/>
            <person name="Irimia M."/>
            <person name="Korzh V."/>
            <person name="Kondrychyn I."/>
            <person name="Lim Z.W."/>
            <person name="Tay B.H."/>
            <person name="Tohari S."/>
            <person name="Kong K.W."/>
            <person name="Ho S."/>
            <person name="Lorente-Galdos B."/>
            <person name="Quilez J."/>
            <person name="Marques-Bonet T."/>
            <person name="Raney B.J."/>
            <person name="Ingham P.W."/>
            <person name="Tay A."/>
            <person name="Hillier L.W."/>
            <person name="Minx P."/>
            <person name="Boehm T."/>
            <person name="Wilson R.K."/>
            <person name="Brenner S."/>
            <person name="Warren W.C."/>
        </authorList>
    </citation>
    <scope>NUCLEOTIDE SEQUENCE [LARGE SCALE GENOMIC DNA]</scope>
</reference>
<dbReference type="InterPro" id="IPR011990">
    <property type="entry name" value="TPR-like_helical_dom_sf"/>
</dbReference>
<evidence type="ECO:0000256" key="6">
    <source>
        <dbReference type="ARBA" id="ARBA00039954"/>
    </source>
</evidence>
<reference evidence="8" key="2">
    <citation type="journal article" date="2007" name="PLoS Biol.">
        <title>Survey sequencing and comparative analysis of the elephant shark (Callorhinchus milii) genome.</title>
        <authorList>
            <person name="Venkatesh B."/>
            <person name="Kirkness E.F."/>
            <person name="Loh Y.H."/>
            <person name="Halpern A.L."/>
            <person name="Lee A.P."/>
            <person name="Johnson J."/>
            <person name="Dandona N."/>
            <person name="Viswanathan L.D."/>
            <person name="Tay A."/>
            <person name="Venter J.C."/>
            <person name="Strausberg R.L."/>
            <person name="Brenner S."/>
        </authorList>
    </citation>
    <scope>NUCLEOTIDE SEQUENCE [LARGE SCALE GENOMIC DNA]</scope>
</reference>
<accession>A0A4W3JA52</accession>
<keyword evidence="8" id="KW-1185">Reference proteome</keyword>
<keyword evidence="2" id="KW-0963">Cytoplasm</keyword>
<keyword evidence="3" id="KW-0677">Repeat</keyword>
<dbReference type="GeneTree" id="ENSGT00390000013490"/>
<dbReference type="InterPro" id="IPR052323">
    <property type="entry name" value="LRP2-binding"/>
</dbReference>
<dbReference type="PANTHER" id="PTHR44554:SF1">
    <property type="entry name" value="LRP2-BINDING PROTEIN"/>
    <property type="match status" value="1"/>
</dbReference>
<evidence type="ECO:0000256" key="5">
    <source>
        <dbReference type="ARBA" id="ARBA00037614"/>
    </source>
</evidence>
<dbReference type="Pfam" id="PF08238">
    <property type="entry name" value="Sel1"/>
    <property type="match status" value="5"/>
</dbReference>
<dbReference type="Ensembl" id="ENSCMIT00000035500.1">
    <property type="protein sequence ID" value="ENSCMIP00000034978.1"/>
    <property type="gene ID" value="ENSCMIG00000014831.1"/>
</dbReference>
<dbReference type="SMART" id="SM00671">
    <property type="entry name" value="SEL1"/>
    <property type="match status" value="5"/>
</dbReference>